<dbReference type="AlphaFoldDB" id="A0A0R2KH66"/>
<dbReference type="Proteomes" id="UP000051491">
    <property type="component" value="Unassembled WGS sequence"/>
</dbReference>
<name>A0A0R2KH66_9LACO</name>
<comment type="caution">
    <text evidence="1">The sequence shown here is derived from an EMBL/GenBank/DDBJ whole genome shotgun (WGS) entry which is preliminary data.</text>
</comment>
<dbReference type="PATRIC" id="fig|89059.3.peg.397"/>
<organism evidence="1 2">
    <name type="scientific">Ligilactobacillus acidipiscis</name>
    <dbReference type="NCBI Taxonomy" id="89059"/>
    <lineage>
        <taxon>Bacteria</taxon>
        <taxon>Bacillati</taxon>
        <taxon>Bacillota</taxon>
        <taxon>Bacilli</taxon>
        <taxon>Lactobacillales</taxon>
        <taxon>Lactobacillaceae</taxon>
        <taxon>Ligilactobacillus</taxon>
    </lineage>
</organism>
<sequence length="100" mass="11369">MKGVFLMNEYDNLLQHCREIGDSVLEENFRPITEVAHSMGISANMFAVKFGDLPGFNQLDLKKPQSWGNAALCKSQGIGFIRMNTNTRERLNQYLNSPIF</sequence>
<evidence type="ECO:0000313" key="1">
    <source>
        <dbReference type="EMBL" id="KRN86805.1"/>
    </source>
</evidence>
<accession>A0A0R2KH66</accession>
<dbReference type="EMBL" id="JQBK01000013">
    <property type="protein sequence ID" value="KRN86805.1"/>
    <property type="molecule type" value="Genomic_DNA"/>
</dbReference>
<evidence type="ECO:0000313" key="2">
    <source>
        <dbReference type="Proteomes" id="UP000051491"/>
    </source>
</evidence>
<protein>
    <submittedName>
        <fullName evidence="1">Uncharacterized protein</fullName>
    </submittedName>
</protein>
<reference evidence="1 2" key="1">
    <citation type="journal article" date="2015" name="Genome Announc.">
        <title>Expanding the biotechnology potential of lactobacilli through comparative genomics of 213 strains and associated genera.</title>
        <authorList>
            <person name="Sun Z."/>
            <person name="Harris H.M."/>
            <person name="McCann A."/>
            <person name="Guo C."/>
            <person name="Argimon S."/>
            <person name="Zhang W."/>
            <person name="Yang X."/>
            <person name="Jeffery I.B."/>
            <person name="Cooney J.C."/>
            <person name="Kagawa T.F."/>
            <person name="Liu W."/>
            <person name="Song Y."/>
            <person name="Salvetti E."/>
            <person name="Wrobel A."/>
            <person name="Rasinkangas P."/>
            <person name="Parkhill J."/>
            <person name="Rea M.C."/>
            <person name="O'Sullivan O."/>
            <person name="Ritari J."/>
            <person name="Douillard F.P."/>
            <person name="Paul Ross R."/>
            <person name="Yang R."/>
            <person name="Briner A.E."/>
            <person name="Felis G.E."/>
            <person name="de Vos W.M."/>
            <person name="Barrangou R."/>
            <person name="Klaenhammer T.R."/>
            <person name="Caufield P.W."/>
            <person name="Cui Y."/>
            <person name="Zhang H."/>
            <person name="O'Toole P.W."/>
        </authorList>
    </citation>
    <scope>NUCLEOTIDE SEQUENCE [LARGE SCALE GENOMIC DNA]</scope>
    <source>
        <strain evidence="1 2">DSM 15353</strain>
    </source>
</reference>
<proteinExistence type="predicted"/>
<gene>
    <name evidence="1" type="ORF">IV43_GL000391</name>
</gene>